<dbReference type="Pfam" id="PF13814">
    <property type="entry name" value="Replic_Relax"/>
    <property type="match status" value="1"/>
</dbReference>
<comment type="caution">
    <text evidence="1">The sequence shown here is derived from an EMBL/GenBank/DDBJ whole genome shotgun (WGS) entry which is preliminary data.</text>
</comment>
<evidence type="ECO:0000313" key="1">
    <source>
        <dbReference type="EMBL" id="MDR7074195.1"/>
    </source>
</evidence>
<reference evidence="1 2" key="1">
    <citation type="submission" date="2023-07" db="EMBL/GenBank/DDBJ databases">
        <title>Sorghum-associated microbial communities from plants grown in Nebraska, USA.</title>
        <authorList>
            <person name="Schachtman D."/>
        </authorList>
    </citation>
    <scope>NUCLEOTIDE SEQUENCE [LARGE SCALE GENOMIC DNA]</scope>
    <source>
        <strain evidence="1 2">BE211</strain>
    </source>
</reference>
<gene>
    <name evidence="1" type="ORF">J2X07_003190</name>
</gene>
<dbReference type="Proteomes" id="UP001258181">
    <property type="component" value="Unassembled WGS sequence"/>
</dbReference>
<keyword evidence="2" id="KW-1185">Reference proteome</keyword>
<sequence length="433" mass="50909">MILTSGSIVIKRDHNRKKLTLRYYDLKLFNNLLTEKLLTEKQLYRYYTTIHGKRISYPGFWKKLAKFEEYGLIKSYKYKVGQNGTTLKYFRLRQYGYDLIKNIKVVPKYYENEKLSNIPKTNLDHHFGTKEVILNSLIEFKDPNPILEEPQIIPSRIARVFPAVIPDGVIKLGEATLYIEFDSGSEALNELKGKVLRYLAEADHYTEEERKEGILIALLDNSIPNRKGIEDRTNRIRNITKVISTLPEVLNKNIHIYVLPMFLASKGALSFLEEDKDYTIRRDLCKILDLLKRGNCHNSIEIIEGMDILTSYNKNYNFSPQLINIHEKNQNTIFFTIFQYKEIGNIIDYDKIVQLSDVRCLEPGCTAEFLYVVYEDEETMRMDIKITGALKKVRYITVKTTHDFVERPYIFMRDTKNTVKKVYDQKQWPNLLF</sequence>
<protein>
    <submittedName>
        <fullName evidence="1">Uncharacterized protein</fullName>
    </submittedName>
</protein>
<name>A0ABU1U431_9BACL</name>
<dbReference type="RefSeq" id="WP_310260740.1">
    <property type="nucleotide sequence ID" value="NZ_JAVDWA010000006.1"/>
</dbReference>
<organism evidence="1 2">
    <name type="scientific">Fictibacillus barbaricus</name>
    <dbReference type="NCBI Taxonomy" id="182136"/>
    <lineage>
        <taxon>Bacteria</taxon>
        <taxon>Bacillati</taxon>
        <taxon>Bacillota</taxon>
        <taxon>Bacilli</taxon>
        <taxon>Bacillales</taxon>
        <taxon>Fictibacillaceae</taxon>
        <taxon>Fictibacillus</taxon>
    </lineage>
</organism>
<evidence type="ECO:0000313" key="2">
    <source>
        <dbReference type="Proteomes" id="UP001258181"/>
    </source>
</evidence>
<dbReference type="EMBL" id="JAVDWA010000006">
    <property type="protein sequence ID" value="MDR7074195.1"/>
    <property type="molecule type" value="Genomic_DNA"/>
</dbReference>
<dbReference type="InterPro" id="IPR025855">
    <property type="entry name" value="Replic_Relax"/>
</dbReference>
<accession>A0ABU1U431</accession>
<proteinExistence type="predicted"/>